<protein>
    <submittedName>
        <fullName evidence="2">Uncharacterized protein</fullName>
    </submittedName>
</protein>
<reference evidence="2" key="1">
    <citation type="journal article" date="2022" name="Int. J. Mol. Sci.">
        <title>Draft Genome of Tanacetum Coccineum: Genomic Comparison of Closely Related Tanacetum-Family Plants.</title>
        <authorList>
            <person name="Yamashiro T."/>
            <person name="Shiraishi A."/>
            <person name="Nakayama K."/>
            <person name="Satake H."/>
        </authorList>
    </citation>
    <scope>NUCLEOTIDE SEQUENCE</scope>
</reference>
<comment type="caution">
    <text evidence="2">The sequence shown here is derived from an EMBL/GenBank/DDBJ whole genome shotgun (WGS) entry which is preliminary data.</text>
</comment>
<gene>
    <name evidence="2" type="ORF">Tco_0799629</name>
</gene>
<evidence type="ECO:0000313" key="3">
    <source>
        <dbReference type="Proteomes" id="UP001151760"/>
    </source>
</evidence>
<dbReference type="EMBL" id="BQNB010011598">
    <property type="protein sequence ID" value="GJS92661.1"/>
    <property type="molecule type" value="Genomic_DNA"/>
</dbReference>
<proteinExistence type="predicted"/>
<dbReference type="Proteomes" id="UP001151760">
    <property type="component" value="Unassembled WGS sequence"/>
</dbReference>
<organism evidence="2 3">
    <name type="scientific">Tanacetum coccineum</name>
    <dbReference type="NCBI Taxonomy" id="301880"/>
    <lineage>
        <taxon>Eukaryota</taxon>
        <taxon>Viridiplantae</taxon>
        <taxon>Streptophyta</taxon>
        <taxon>Embryophyta</taxon>
        <taxon>Tracheophyta</taxon>
        <taxon>Spermatophyta</taxon>
        <taxon>Magnoliopsida</taxon>
        <taxon>eudicotyledons</taxon>
        <taxon>Gunneridae</taxon>
        <taxon>Pentapetalae</taxon>
        <taxon>asterids</taxon>
        <taxon>campanulids</taxon>
        <taxon>Asterales</taxon>
        <taxon>Asteraceae</taxon>
        <taxon>Asteroideae</taxon>
        <taxon>Anthemideae</taxon>
        <taxon>Anthemidinae</taxon>
        <taxon>Tanacetum</taxon>
    </lineage>
</organism>
<sequence>MHKLNIYSITRVLFILPRYGINSLSKFSPDTELVLYPLQYKLTSRDKSLDLSAFKLSRLFFSLLSLGLSSCWRSYGVQLRLRILKNDNAHEHVERVLDFVSLFNILGVSHDAVMLCVFPITLTGAAKRQVDRLPLGTVDAWDLLKKPLSRGLPVNEEVKSVKEAKYGEFRRSGAKYHVGPLGYFTRIDNRPSFEEKRPSLEELMNKHLEESTRRRAKMEE</sequence>
<name>A0ABQ4ZTP9_9ASTR</name>
<accession>A0ABQ4ZTP9</accession>
<keyword evidence="3" id="KW-1185">Reference proteome</keyword>
<feature type="region of interest" description="Disordered" evidence="1">
    <location>
        <begin position="198"/>
        <end position="220"/>
    </location>
</feature>
<evidence type="ECO:0000256" key="1">
    <source>
        <dbReference type="SAM" id="MobiDB-lite"/>
    </source>
</evidence>
<evidence type="ECO:0000313" key="2">
    <source>
        <dbReference type="EMBL" id="GJS92661.1"/>
    </source>
</evidence>
<reference evidence="2" key="2">
    <citation type="submission" date="2022-01" db="EMBL/GenBank/DDBJ databases">
        <authorList>
            <person name="Yamashiro T."/>
            <person name="Shiraishi A."/>
            <person name="Satake H."/>
            <person name="Nakayama K."/>
        </authorList>
    </citation>
    <scope>NUCLEOTIDE SEQUENCE</scope>
</reference>